<dbReference type="InterPro" id="IPR027417">
    <property type="entry name" value="P-loop_NTPase"/>
</dbReference>
<dbReference type="InterPro" id="IPR008995">
    <property type="entry name" value="Mo/tungstate-bd_C_term_dom"/>
</dbReference>
<dbReference type="RefSeq" id="WP_413031328.1">
    <property type="nucleotide sequence ID" value="NZ_JBFOKW010000007.1"/>
</dbReference>
<dbReference type="Gene3D" id="3.40.50.300">
    <property type="entry name" value="P-loop containing nucleotide triphosphate hydrolases"/>
    <property type="match status" value="1"/>
</dbReference>
<sequence length="362" mass="38978">MNSQPTVDAAGSELTQRGRSVQIEKLVKTYGDTNAVDGVDLDIHAGELLTLLGASGSGKTTLLSMIAGFTSPTSGTVTVAGTDITRTPPHQRDIGMVFQQYSLFPHMNVLVNVEFPLKQRRVPRAERRRRAMQALEVVELGHKAEARPGELSGGQQQRIALARALVFSPNVLLMDEPFGALDRALRERMQSEVRRIHRDLGVTIVFVTHDQQEALAMSDRIAVFDRGNIEQIGTPEELYESPATLHVATFLGESNVLGGSCRQGVFRTDGGVRVCTGQAGDGTGRLVVRPERILVDAEPSVGTPAITGTVADVVYLGADRRIVAATADGELVARVPANGSTLRPGDPVTFTWPSDAARYFAD</sequence>
<dbReference type="PROSITE" id="PS00211">
    <property type="entry name" value="ABC_TRANSPORTER_1"/>
    <property type="match status" value="1"/>
</dbReference>
<proteinExistence type="predicted"/>
<protein>
    <submittedName>
        <fullName evidence="5">Polyamine-transporting ATPase</fullName>
    </submittedName>
</protein>
<dbReference type="Proteomes" id="UP000515734">
    <property type="component" value="Chromosome"/>
</dbReference>
<dbReference type="AlphaFoldDB" id="A0A6S6NZ70"/>
<dbReference type="InterPro" id="IPR017871">
    <property type="entry name" value="ABC_transporter-like_CS"/>
</dbReference>
<dbReference type="SUPFAM" id="SSF52540">
    <property type="entry name" value="P-loop containing nucleoside triphosphate hydrolases"/>
    <property type="match status" value="1"/>
</dbReference>
<name>A0A6S6NZ70_9MYCO</name>
<dbReference type="InterPro" id="IPR003439">
    <property type="entry name" value="ABC_transporter-like_ATP-bd"/>
</dbReference>
<evidence type="ECO:0000313" key="5">
    <source>
        <dbReference type="EMBL" id="BCI50976.1"/>
    </source>
</evidence>
<evidence type="ECO:0000259" key="4">
    <source>
        <dbReference type="PROSITE" id="PS50893"/>
    </source>
</evidence>
<dbReference type="FunFam" id="3.40.50.300:FF:000133">
    <property type="entry name" value="Spermidine/putrescine import ATP-binding protein PotA"/>
    <property type="match status" value="1"/>
</dbReference>
<dbReference type="PROSITE" id="PS50893">
    <property type="entry name" value="ABC_TRANSPORTER_2"/>
    <property type="match status" value="1"/>
</dbReference>
<dbReference type="GO" id="GO:0016887">
    <property type="term" value="F:ATP hydrolysis activity"/>
    <property type="evidence" value="ECO:0007669"/>
    <property type="project" value="InterPro"/>
</dbReference>
<keyword evidence="2" id="KW-0547">Nucleotide-binding</keyword>
<dbReference type="PANTHER" id="PTHR42781:SF4">
    <property type="entry name" value="SPERMIDINE_PUTRESCINE IMPORT ATP-BINDING PROTEIN POTA"/>
    <property type="match status" value="1"/>
</dbReference>
<organism evidence="5 6">
    <name type="scientific">Mycolicibacterium litorale</name>
    <dbReference type="NCBI Taxonomy" id="758802"/>
    <lineage>
        <taxon>Bacteria</taxon>
        <taxon>Bacillati</taxon>
        <taxon>Actinomycetota</taxon>
        <taxon>Actinomycetes</taxon>
        <taxon>Mycobacteriales</taxon>
        <taxon>Mycobacteriaceae</taxon>
        <taxon>Mycolicibacterium</taxon>
    </lineage>
</organism>
<dbReference type="PANTHER" id="PTHR42781">
    <property type="entry name" value="SPERMIDINE/PUTRESCINE IMPORT ATP-BINDING PROTEIN POTA"/>
    <property type="match status" value="1"/>
</dbReference>
<keyword evidence="1" id="KW-0813">Transport</keyword>
<accession>A0A6S6NZ70</accession>
<dbReference type="GO" id="GO:0022857">
    <property type="term" value="F:transmembrane transporter activity"/>
    <property type="evidence" value="ECO:0007669"/>
    <property type="project" value="InterPro"/>
</dbReference>
<reference evidence="5 6" key="1">
    <citation type="submission" date="2020-07" db="EMBL/GenBank/DDBJ databases">
        <title>Complete genome sequence of Mycolicibacterium litorale like strain isolated from cardiac implantable electronic device infection.</title>
        <authorList>
            <person name="Fukano H."/>
            <person name="Miyama H."/>
            <person name="Hoshino Y."/>
        </authorList>
    </citation>
    <scope>NUCLEOTIDE SEQUENCE [LARGE SCALE GENOMIC DNA]</scope>
    <source>
        <strain evidence="5 6">NIIDNTM18</strain>
    </source>
</reference>
<evidence type="ECO:0000313" key="6">
    <source>
        <dbReference type="Proteomes" id="UP000515734"/>
    </source>
</evidence>
<dbReference type="EMBL" id="AP023287">
    <property type="protein sequence ID" value="BCI50976.1"/>
    <property type="molecule type" value="Genomic_DNA"/>
</dbReference>
<dbReference type="Pfam" id="PF00005">
    <property type="entry name" value="ABC_tran"/>
    <property type="match status" value="1"/>
</dbReference>
<evidence type="ECO:0000256" key="1">
    <source>
        <dbReference type="ARBA" id="ARBA00022448"/>
    </source>
</evidence>
<dbReference type="SMART" id="SM00382">
    <property type="entry name" value="AAA"/>
    <property type="match status" value="1"/>
</dbReference>
<dbReference type="GO" id="GO:0005524">
    <property type="term" value="F:ATP binding"/>
    <property type="evidence" value="ECO:0007669"/>
    <property type="project" value="UniProtKB-KW"/>
</dbReference>
<gene>
    <name evidence="5" type="ORF">NIIDNTM18_02540</name>
</gene>
<keyword evidence="3" id="KW-0067">ATP-binding</keyword>
<feature type="domain" description="ABC transporter" evidence="4">
    <location>
        <begin position="21"/>
        <end position="251"/>
    </location>
</feature>
<dbReference type="GO" id="GO:0043190">
    <property type="term" value="C:ATP-binding cassette (ABC) transporter complex"/>
    <property type="evidence" value="ECO:0007669"/>
    <property type="project" value="InterPro"/>
</dbReference>
<dbReference type="InterPro" id="IPR050093">
    <property type="entry name" value="ABC_SmlMolc_Importer"/>
</dbReference>
<dbReference type="InterPro" id="IPR003593">
    <property type="entry name" value="AAA+_ATPase"/>
</dbReference>
<dbReference type="InterPro" id="IPR013611">
    <property type="entry name" value="Transp-assoc_OB_typ2"/>
</dbReference>
<evidence type="ECO:0000256" key="3">
    <source>
        <dbReference type="ARBA" id="ARBA00022840"/>
    </source>
</evidence>
<evidence type="ECO:0000256" key="2">
    <source>
        <dbReference type="ARBA" id="ARBA00022741"/>
    </source>
</evidence>
<dbReference type="Pfam" id="PF08402">
    <property type="entry name" value="TOBE_2"/>
    <property type="match status" value="1"/>
</dbReference>
<dbReference type="SUPFAM" id="SSF50331">
    <property type="entry name" value="MOP-like"/>
    <property type="match status" value="1"/>
</dbReference>